<dbReference type="Pfam" id="PF13302">
    <property type="entry name" value="Acetyltransf_3"/>
    <property type="match status" value="1"/>
</dbReference>
<dbReference type="HOGENOM" id="CLU_171482_0_0_9"/>
<dbReference type="Gene3D" id="3.40.630.30">
    <property type="match status" value="1"/>
</dbReference>
<evidence type="ECO:0000313" key="2">
    <source>
        <dbReference type="EMBL" id="ESK61633.1"/>
    </source>
</evidence>
<dbReference type="OrthoDB" id="9784707at2"/>
<protein>
    <recommendedName>
        <fullName evidence="1">N-acetyltransferase domain-containing protein</fullName>
    </recommendedName>
</protein>
<dbReference type="RefSeq" id="WP_016252263.1">
    <property type="nucleotide sequence ID" value="NZ_ASWI01000004.1"/>
</dbReference>
<reference evidence="2 3" key="1">
    <citation type="submission" date="2013-10" db="EMBL/GenBank/DDBJ databases">
        <title>The Genome Sequence of Enterococcus cecorum DSM 20682 (= ATCC 43198) (Illumina assembly).</title>
        <authorList>
            <consortium name="The Broad Institute Genomics Platform"/>
            <consortium name="The Broad Institute Genome Sequencing Center for Infectious Disease"/>
            <person name="Earl A."/>
            <person name="Russ C."/>
            <person name="Gilmore M."/>
            <person name="Surin D."/>
            <person name="Walker B."/>
            <person name="Young S."/>
            <person name="Zeng Q."/>
            <person name="Gargeya S."/>
            <person name="Fitzgerald M."/>
            <person name="Haas B."/>
            <person name="Abouelleil A."/>
            <person name="Allen A.W."/>
            <person name="Alvarado L."/>
            <person name="Arachchi H.M."/>
            <person name="Berlin A.M."/>
            <person name="Chapman S.B."/>
            <person name="Gainer-Dewar J."/>
            <person name="Goldberg J."/>
            <person name="Griggs A."/>
            <person name="Gujja S."/>
            <person name="Hansen M."/>
            <person name="Howarth C."/>
            <person name="Imamovic A."/>
            <person name="Ireland A."/>
            <person name="Larimer J."/>
            <person name="McCowan C."/>
            <person name="Murphy C."/>
            <person name="Pearson M."/>
            <person name="Poon T.W."/>
            <person name="Priest M."/>
            <person name="Roberts A."/>
            <person name="Saif S."/>
            <person name="Shea T."/>
            <person name="Sisk P."/>
            <person name="Sykes S."/>
            <person name="Wortman J."/>
            <person name="Nusbaum C."/>
            <person name="Birren B."/>
        </authorList>
    </citation>
    <scope>NUCLEOTIDE SEQUENCE [LARGE SCALE GENOMIC DNA]</scope>
    <source>
        <strain evidence="2 3">ATCC 43198</strain>
    </source>
</reference>
<organism evidence="2 3">
    <name type="scientific">Enterococcus cecorum DSM 20682 = ATCC 43198</name>
    <dbReference type="NCBI Taxonomy" id="1121864"/>
    <lineage>
        <taxon>Bacteria</taxon>
        <taxon>Bacillati</taxon>
        <taxon>Bacillota</taxon>
        <taxon>Bacilli</taxon>
        <taxon>Lactobacillales</taxon>
        <taxon>Enterococcaceae</taxon>
        <taxon>Enterococcus</taxon>
    </lineage>
</organism>
<proteinExistence type="predicted"/>
<keyword evidence="3" id="KW-1185">Reference proteome</keyword>
<dbReference type="InterPro" id="IPR016181">
    <property type="entry name" value="Acyl_CoA_acyltransferase"/>
</dbReference>
<feature type="domain" description="N-acetyltransferase" evidence="1">
    <location>
        <begin position="6"/>
        <end position="105"/>
    </location>
</feature>
<dbReference type="GeneID" id="60871766"/>
<dbReference type="STRING" id="44008.GCA_001318175_00975"/>
<dbReference type="Proteomes" id="UP000017415">
    <property type="component" value="Unassembled WGS sequence"/>
</dbReference>
<accession>S1QWT9</accession>
<comment type="caution">
    <text evidence="2">The sequence shown here is derived from an EMBL/GenBank/DDBJ whole genome shotgun (WGS) entry which is preliminary data.</text>
</comment>
<sequence>MNKQISLRTLQPNDEEALYLLVKENQAQFIQWLDWAAMIQNHADFTQFFHYYQSQMKEHLMEVQVICYKNQVIGIVEAHEINYSLKSAYLSYWLDRNFQQKGIMSNVPTPKS</sequence>
<gene>
    <name evidence="2" type="ORF">OMO_00602</name>
</gene>
<dbReference type="AlphaFoldDB" id="S1QWT9"/>
<dbReference type="PATRIC" id="fig|1121864.4.peg.2131"/>
<dbReference type="InterPro" id="IPR000182">
    <property type="entry name" value="GNAT_dom"/>
</dbReference>
<name>S1QWT9_9ENTE</name>
<dbReference type="SUPFAM" id="SSF55729">
    <property type="entry name" value="Acyl-CoA N-acyltransferases (Nat)"/>
    <property type="match status" value="1"/>
</dbReference>
<evidence type="ECO:0000313" key="3">
    <source>
        <dbReference type="Proteomes" id="UP000017415"/>
    </source>
</evidence>
<evidence type="ECO:0000259" key="1">
    <source>
        <dbReference type="Pfam" id="PF13302"/>
    </source>
</evidence>
<dbReference type="GO" id="GO:0016747">
    <property type="term" value="F:acyltransferase activity, transferring groups other than amino-acyl groups"/>
    <property type="evidence" value="ECO:0007669"/>
    <property type="project" value="InterPro"/>
</dbReference>
<dbReference type="EMBL" id="AHYS01000004">
    <property type="protein sequence ID" value="ESK61633.1"/>
    <property type="molecule type" value="Genomic_DNA"/>
</dbReference>
<dbReference type="eggNOG" id="COG1670">
    <property type="taxonomic scope" value="Bacteria"/>
</dbReference>